<dbReference type="PROSITE" id="PS51779">
    <property type="entry name" value="POTRA"/>
    <property type="match status" value="1"/>
</dbReference>
<evidence type="ECO:0000256" key="5">
    <source>
        <dbReference type="ARBA" id="ARBA00022989"/>
    </source>
</evidence>
<feature type="compositionally biased region" description="Basic and acidic residues" evidence="9">
    <location>
        <begin position="278"/>
        <end position="298"/>
    </location>
</feature>
<dbReference type="InterPro" id="IPR013685">
    <property type="entry name" value="POTRA_FtsQ_type"/>
</dbReference>
<evidence type="ECO:0000256" key="2">
    <source>
        <dbReference type="ARBA" id="ARBA00022475"/>
    </source>
</evidence>
<feature type="domain" description="POTRA" evidence="10">
    <location>
        <begin position="73"/>
        <end position="141"/>
    </location>
</feature>
<evidence type="ECO:0000259" key="10">
    <source>
        <dbReference type="PROSITE" id="PS51779"/>
    </source>
</evidence>
<keyword evidence="6 8" id="KW-0472">Membrane</keyword>
<dbReference type="Gene3D" id="3.10.20.310">
    <property type="entry name" value="membrane protein fhac"/>
    <property type="match status" value="1"/>
</dbReference>
<reference evidence="11 12" key="1">
    <citation type="journal article" date="2009" name="Int. J. Syst. Evol. Microbiol.">
        <title>Paenibacillus contaminans sp. nov., isolated from a contaminated laboratory plate.</title>
        <authorList>
            <person name="Chou J.H."/>
            <person name="Lee J.H."/>
            <person name="Lin M.C."/>
            <person name="Chang P.S."/>
            <person name="Arun A.B."/>
            <person name="Young C.C."/>
            <person name="Chen W.M."/>
        </authorList>
    </citation>
    <scope>NUCLEOTIDE SEQUENCE [LARGE SCALE GENOMIC DNA]</scope>
    <source>
        <strain evidence="11 12">CKOBP-6</strain>
    </source>
</reference>
<dbReference type="PANTHER" id="PTHR37820">
    <property type="entry name" value="CELL DIVISION PROTEIN DIVIB"/>
    <property type="match status" value="1"/>
</dbReference>
<dbReference type="PANTHER" id="PTHR37820:SF1">
    <property type="entry name" value="CELL DIVISION PROTEIN FTSQ"/>
    <property type="match status" value="1"/>
</dbReference>
<evidence type="ECO:0000256" key="1">
    <source>
        <dbReference type="ARBA" id="ARBA00004370"/>
    </source>
</evidence>
<dbReference type="InterPro" id="IPR034746">
    <property type="entry name" value="POTRA"/>
</dbReference>
<accession>A0A329MIM2</accession>
<evidence type="ECO:0000313" key="12">
    <source>
        <dbReference type="Proteomes" id="UP000250369"/>
    </source>
</evidence>
<keyword evidence="12" id="KW-1185">Reference proteome</keyword>
<evidence type="ECO:0000256" key="9">
    <source>
        <dbReference type="SAM" id="MobiDB-lite"/>
    </source>
</evidence>
<comment type="function">
    <text evidence="8">Cell division protein that may be involved in stabilizing or promoting the assembly of the division complex.</text>
</comment>
<evidence type="ECO:0000256" key="7">
    <source>
        <dbReference type="ARBA" id="ARBA00023306"/>
    </source>
</evidence>
<organism evidence="11 12">
    <name type="scientific">Paenibacillus contaminans</name>
    <dbReference type="NCBI Taxonomy" id="450362"/>
    <lineage>
        <taxon>Bacteria</taxon>
        <taxon>Bacillati</taxon>
        <taxon>Bacillota</taxon>
        <taxon>Bacilli</taxon>
        <taxon>Bacillales</taxon>
        <taxon>Paenibacillaceae</taxon>
        <taxon>Paenibacillus</taxon>
    </lineage>
</organism>
<dbReference type="InterPro" id="IPR026580">
    <property type="entry name" value="DivIB"/>
</dbReference>
<evidence type="ECO:0000256" key="8">
    <source>
        <dbReference type="HAMAP-Rule" id="MF_00912"/>
    </source>
</evidence>
<dbReference type="AlphaFoldDB" id="A0A329MIM2"/>
<dbReference type="HAMAP" id="MF_00912">
    <property type="entry name" value="DivIB"/>
    <property type="match status" value="1"/>
</dbReference>
<keyword evidence="7 8" id="KW-0131">Cell cycle</keyword>
<keyword evidence="2 8" id="KW-1003">Cell membrane</keyword>
<proteinExistence type="inferred from homology"/>
<keyword evidence="5 8" id="KW-1133">Transmembrane helix</keyword>
<comment type="similarity">
    <text evidence="8">Belongs to the FtsQ/DivIB family. DivIB subfamily.</text>
</comment>
<evidence type="ECO:0000256" key="4">
    <source>
        <dbReference type="ARBA" id="ARBA00022692"/>
    </source>
</evidence>
<dbReference type="Proteomes" id="UP000250369">
    <property type="component" value="Unassembled WGS sequence"/>
</dbReference>
<evidence type="ECO:0000256" key="6">
    <source>
        <dbReference type="ARBA" id="ARBA00023136"/>
    </source>
</evidence>
<gene>
    <name evidence="8" type="primary">divIB</name>
    <name evidence="11" type="ORF">DQG23_17880</name>
</gene>
<dbReference type="EMBL" id="QMFB01000010">
    <property type="protein sequence ID" value="RAV19811.1"/>
    <property type="molecule type" value="Genomic_DNA"/>
</dbReference>
<sequence>MIRKPFLPSCVFRRSMSRRGMAGEGVRLSAAEPKVPAMKPESKKRRGSRALLILLVLFFVTVLIILFFQSPVSKLSEIEISGNELVSSETIGQASAVAVGDQFFAFSSGEVEKRIKKLPMIESVEVTKSFPGHMSIVVKEYPRVAFQFTSDGSVQVLLVDGSSTAVPVSGIPFDKPILSGWSDDDPLKLKLLQTLADIPPAILSDVSEIKPDPSDAYADKIKMYTRSQFEVSTTIGYLPEKLPYLGYMINSLKDQNKTSGVISMFEQVRGEAIPLDTGAKDTKKAGDTKKNDNKKEPTPKTTPKPTPTPTKSATPKPKPTPTQRDVKGN</sequence>
<dbReference type="Pfam" id="PF08478">
    <property type="entry name" value="POTRA_1"/>
    <property type="match status" value="1"/>
</dbReference>
<feature type="region of interest" description="Disordered" evidence="9">
    <location>
        <begin position="273"/>
        <end position="329"/>
    </location>
</feature>
<keyword evidence="3 8" id="KW-0132">Cell division</keyword>
<dbReference type="InterPro" id="IPR050487">
    <property type="entry name" value="FtsQ_DivIB"/>
</dbReference>
<feature type="transmembrane region" description="Helical" evidence="8">
    <location>
        <begin position="50"/>
        <end position="68"/>
    </location>
</feature>
<evidence type="ECO:0000313" key="11">
    <source>
        <dbReference type="EMBL" id="RAV19811.1"/>
    </source>
</evidence>
<dbReference type="GO" id="GO:0005886">
    <property type="term" value="C:plasma membrane"/>
    <property type="evidence" value="ECO:0007669"/>
    <property type="project" value="UniProtKB-SubCell"/>
</dbReference>
<comment type="subcellular location">
    <subcellularLocation>
        <location evidence="8">Cell membrane</location>
        <topology evidence="8">Single-pass type II membrane protein</topology>
    </subcellularLocation>
    <subcellularLocation>
        <location evidence="1">Membrane</location>
    </subcellularLocation>
    <text evidence="8">Localizes to the division septum.</text>
</comment>
<dbReference type="GO" id="GO:0032153">
    <property type="term" value="C:cell division site"/>
    <property type="evidence" value="ECO:0007669"/>
    <property type="project" value="UniProtKB-UniRule"/>
</dbReference>
<comment type="caution">
    <text evidence="11">The sequence shown here is derived from an EMBL/GenBank/DDBJ whole genome shotgun (WGS) entry which is preliminary data.</text>
</comment>
<name>A0A329MIM2_9BACL</name>
<dbReference type="Gene3D" id="3.40.50.10960">
    <property type="match status" value="1"/>
</dbReference>
<protein>
    <recommendedName>
        <fullName evidence="8">Cell division protein DivIB</fullName>
    </recommendedName>
</protein>
<keyword evidence="4 8" id="KW-0812">Transmembrane</keyword>
<dbReference type="GO" id="GO:0043093">
    <property type="term" value="P:FtsZ-dependent cytokinesis"/>
    <property type="evidence" value="ECO:0007669"/>
    <property type="project" value="UniProtKB-UniRule"/>
</dbReference>
<evidence type="ECO:0000256" key="3">
    <source>
        <dbReference type="ARBA" id="ARBA00022618"/>
    </source>
</evidence>